<reference evidence="15" key="2">
    <citation type="submission" date="2025-08" db="UniProtKB">
        <authorList>
            <consortium name="Ensembl"/>
        </authorList>
    </citation>
    <scope>IDENTIFICATION</scope>
</reference>
<dbReference type="AlphaFoldDB" id="G3NV37"/>
<sequence>MENSTVVVSFVLSAYGNIGNLKYLYFSIILLWYISICVSNTILIVVIYMDRGLHEPMYLLLDNLFLNEIYISTSIYPLLLSQMLSDTHEVTLPWCFLQMFCFYIFGCVQLCNLAAMAYDRYVCICYPLQYNVVMSNKRVGKIILLVWIHSFTSYMFSFSFVIPLTFCGNVIDKVFCDQQSVIKLACSVSVLTSISDLFIGFMSLIIPFSLISVSYIKILWVCLIVSKESKKKVLTTCTPQIVSLTNIFVGVTFHFVGSRLDVGYLPDKVHIILSIYIHMLQPMITPFMYGLYLPKIRQSCKRLLFVRLHVDTVACFFCIGTAGPSAGRHTWIM</sequence>
<name>G3NV37_GASAC</name>
<evidence type="ECO:0000256" key="12">
    <source>
        <dbReference type="ARBA" id="ARBA00023224"/>
    </source>
</evidence>
<dbReference type="InterPro" id="IPR017452">
    <property type="entry name" value="GPCR_Rhodpsn_7TM"/>
</dbReference>
<dbReference type="InterPro" id="IPR052921">
    <property type="entry name" value="GPCR1_Superfamily_Member"/>
</dbReference>
<evidence type="ECO:0000256" key="1">
    <source>
        <dbReference type="ARBA" id="ARBA00004651"/>
    </source>
</evidence>
<dbReference type="Ensembl" id="ENSGACT00000009226.2">
    <property type="protein sequence ID" value="ENSGACP00000009206.2"/>
    <property type="gene ID" value="ENSGACG00000031670.1"/>
</dbReference>
<dbReference type="Proteomes" id="UP000007635">
    <property type="component" value="Chromosome XVI"/>
</dbReference>
<dbReference type="InterPro" id="IPR000276">
    <property type="entry name" value="GPCR_Rhodpsn"/>
</dbReference>
<dbReference type="SUPFAM" id="SSF81321">
    <property type="entry name" value="Family A G protein-coupled receptor-like"/>
    <property type="match status" value="1"/>
</dbReference>
<dbReference type="PRINTS" id="PR00237">
    <property type="entry name" value="GPCRRHODOPSN"/>
</dbReference>
<feature type="transmembrane region" description="Helical" evidence="13">
    <location>
        <begin position="269"/>
        <end position="292"/>
    </location>
</feature>
<dbReference type="Gene3D" id="1.20.1070.10">
    <property type="entry name" value="Rhodopsin 7-helix transmembrane proteins"/>
    <property type="match status" value="1"/>
</dbReference>
<feature type="transmembrane region" description="Helical" evidence="13">
    <location>
        <begin position="60"/>
        <end position="79"/>
    </location>
</feature>
<dbReference type="PRINTS" id="PR00245">
    <property type="entry name" value="OLFACTORYR"/>
</dbReference>
<keyword evidence="6 13" id="KW-1133">Transmembrane helix</keyword>
<organism evidence="15 16">
    <name type="scientific">Gasterosteus aculeatus aculeatus</name>
    <name type="common">three-spined stickleback</name>
    <dbReference type="NCBI Taxonomy" id="481459"/>
    <lineage>
        <taxon>Eukaryota</taxon>
        <taxon>Metazoa</taxon>
        <taxon>Chordata</taxon>
        <taxon>Craniata</taxon>
        <taxon>Vertebrata</taxon>
        <taxon>Euteleostomi</taxon>
        <taxon>Actinopterygii</taxon>
        <taxon>Neopterygii</taxon>
        <taxon>Teleostei</taxon>
        <taxon>Neoteleostei</taxon>
        <taxon>Acanthomorphata</taxon>
        <taxon>Eupercaria</taxon>
        <taxon>Perciformes</taxon>
        <taxon>Cottioidei</taxon>
        <taxon>Gasterosteales</taxon>
        <taxon>Gasterosteidae</taxon>
        <taxon>Gasterosteus</taxon>
    </lineage>
</organism>
<dbReference type="PANTHER" id="PTHR26451:SF885">
    <property type="entry name" value="OLFACTORY RECEPTOR"/>
    <property type="match status" value="1"/>
</dbReference>
<evidence type="ECO:0000256" key="10">
    <source>
        <dbReference type="ARBA" id="ARBA00023170"/>
    </source>
</evidence>
<evidence type="ECO:0000256" key="7">
    <source>
        <dbReference type="ARBA" id="ARBA00023040"/>
    </source>
</evidence>
<keyword evidence="11" id="KW-0325">Glycoprotein</keyword>
<comment type="subcellular location">
    <subcellularLocation>
        <location evidence="1">Cell membrane</location>
        <topology evidence="1">Multi-pass membrane protein</topology>
    </subcellularLocation>
</comment>
<evidence type="ECO:0000313" key="15">
    <source>
        <dbReference type="Ensembl" id="ENSGACP00000009206.2"/>
    </source>
</evidence>
<evidence type="ECO:0000256" key="13">
    <source>
        <dbReference type="SAM" id="Phobius"/>
    </source>
</evidence>
<proteinExistence type="predicted"/>
<evidence type="ECO:0000256" key="6">
    <source>
        <dbReference type="ARBA" id="ARBA00022989"/>
    </source>
</evidence>
<evidence type="ECO:0000256" key="2">
    <source>
        <dbReference type="ARBA" id="ARBA00022475"/>
    </source>
</evidence>
<reference evidence="15" key="3">
    <citation type="submission" date="2025-09" db="UniProtKB">
        <authorList>
            <consortium name="Ensembl"/>
        </authorList>
    </citation>
    <scope>IDENTIFICATION</scope>
</reference>
<dbReference type="OMA" id="VVNNVYC"/>
<dbReference type="GO" id="GO:0004930">
    <property type="term" value="F:G protein-coupled receptor activity"/>
    <property type="evidence" value="ECO:0007669"/>
    <property type="project" value="UniProtKB-KW"/>
</dbReference>
<evidence type="ECO:0000256" key="5">
    <source>
        <dbReference type="ARBA" id="ARBA00022725"/>
    </source>
</evidence>
<evidence type="ECO:0000256" key="3">
    <source>
        <dbReference type="ARBA" id="ARBA00022606"/>
    </source>
</evidence>
<reference evidence="15 16" key="1">
    <citation type="journal article" date="2021" name="G3 (Bethesda)">
        <title>Improved contiguity of the threespine stickleback genome using long-read sequencing.</title>
        <authorList>
            <person name="Nath S."/>
            <person name="Shaw D.E."/>
            <person name="White M.A."/>
        </authorList>
    </citation>
    <scope>NUCLEOTIDE SEQUENCE [LARGE SCALE GENOMIC DNA]</scope>
    <source>
        <strain evidence="15 16">Lake Benthic</strain>
    </source>
</reference>
<keyword evidence="16" id="KW-1185">Reference proteome</keyword>
<dbReference type="GO" id="GO:0005549">
    <property type="term" value="F:odorant binding"/>
    <property type="evidence" value="ECO:0007669"/>
    <property type="project" value="TreeGrafter"/>
</dbReference>
<dbReference type="FunFam" id="1.20.1070.10:FF:000024">
    <property type="entry name" value="Olfactory receptor"/>
    <property type="match status" value="1"/>
</dbReference>
<dbReference type="GeneTree" id="ENSGT00950000183048"/>
<keyword evidence="10" id="KW-0675">Receptor</keyword>
<evidence type="ECO:0000313" key="16">
    <source>
        <dbReference type="Proteomes" id="UP000007635"/>
    </source>
</evidence>
<keyword evidence="12" id="KW-0807">Transducer</keyword>
<evidence type="ECO:0000256" key="4">
    <source>
        <dbReference type="ARBA" id="ARBA00022692"/>
    </source>
</evidence>
<keyword evidence="8 13" id="KW-0472">Membrane</keyword>
<dbReference type="GO" id="GO:0005886">
    <property type="term" value="C:plasma membrane"/>
    <property type="evidence" value="ECO:0007669"/>
    <property type="project" value="UniProtKB-SubCell"/>
</dbReference>
<dbReference type="PANTHER" id="PTHR26451">
    <property type="entry name" value="G_PROTEIN_RECEP_F1_2 DOMAIN-CONTAINING PROTEIN"/>
    <property type="match status" value="1"/>
</dbReference>
<keyword evidence="3" id="KW-0716">Sensory transduction</keyword>
<evidence type="ECO:0000259" key="14">
    <source>
        <dbReference type="PROSITE" id="PS50262"/>
    </source>
</evidence>
<feature type="transmembrane region" description="Helical" evidence="13">
    <location>
        <begin position="91"/>
        <end position="118"/>
    </location>
</feature>
<feature type="transmembrane region" description="Helical" evidence="13">
    <location>
        <begin position="23"/>
        <end position="48"/>
    </location>
</feature>
<keyword evidence="4 13" id="KW-0812">Transmembrane</keyword>
<evidence type="ECO:0000256" key="9">
    <source>
        <dbReference type="ARBA" id="ARBA00023157"/>
    </source>
</evidence>
<protein>
    <recommendedName>
        <fullName evidence="14">G-protein coupled receptors family 1 profile domain-containing protein</fullName>
    </recommendedName>
</protein>
<dbReference type="PROSITE" id="PS50262">
    <property type="entry name" value="G_PROTEIN_RECEP_F1_2"/>
    <property type="match status" value="1"/>
</dbReference>
<dbReference type="STRING" id="69293.ENSGACP00000009206"/>
<accession>G3NV37</accession>
<dbReference type="InParanoid" id="G3NV37"/>
<keyword evidence="7" id="KW-0297">G-protein coupled receptor</keyword>
<feature type="transmembrane region" description="Helical" evidence="13">
    <location>
        <begin position="237"/>
        <end position="257"/>
    </location>
</feature>
<keyword evidence="5" id="KW-0552">Olfaction</keyword>
<keyword evidence="9" id="KW-1015">Disulfide bond</keyword>
<dbReference type="eggNOG" id="ENOG502QVH7">
    <property type="taxonomic scope" value="Eukaryota"/>
</dbReference>
<feature type="transmembrane region" description="Helical" evidence="13">
    <location>
        <begin position="304"/>
        <end position="323"/>
    </location>
</feature>
<evidence type="ECO:0000256" key="8">
    <source>
        <dbReference type="ARBA" id="ARBA00023136"/>
    </source>
</evidence>
<evidence type="ECO:0000256" key="11">
    <source>
        <dbReference type="ARBA" id="ARBA00023180"/>
    </source>
</evidence>
<feature type="transmembrane region" description="Helical" evidence="13">
    <location>
        <begin position="197"/>
        <end position="225"/>
    </location>
</feature>
<keyword evidence="2" id="KW-1003">Cell membrane</keyword>
<dbReference type="GO" id="GO:0004984">
    <property type="term" value="F:olfactory receptor activity"/>
    <property type="evidence" value="ECO:0007669"/>
    <property type="project" value="InterPro"/>
</dbReference>
<dbReference type="Pfam" id="PF13853">
    <property type="entry name" value="7tm_4"/>
    <property type="match status" value="1"/>
</dbReference>
<dbReference type="InterPro" id="IPR000725">
    <property type="entry name" value="Olfact_rcpt"/>
</dbReference>
<feature type="domain" description="G-protein coupled receptors family 1 profile" evidence="14">
    <location>
        <begin position="39"/>
        <end position="289"/>
    </location>
</feature>
<feature type="transmembrane region" description="Helical" evidence="13">
    <location>
        <begin position="139"/>
        <end position="162"/>
    </location>
</feature>